<keyword evidence="3" id="KW-1185">Reference proteome</keyword>
<dbReference type="EMBL" id="CAJPEV010002174">
    <property type="protein sequence ID" value="CAG0895981.1"/>
    <property type="molecule type" value="Genomic_DNA"/>
</dbReference>
<organism evidence="2">
    <name type="scientific">Darwinula stevensoni</name>
    <dbReference type="NCBI Taxonomy" id="69355"/>
    <lineage>
        <taxon>Eukaryota</taxon>
        <taxon>Metazoa</taxon>
        <taxon>Ecdysozoa</taxon>
        <taxon>Arthropoda</taxon>
        <taxon>Crustacea</taxon>
        <taxon>Oligostraca</taxon>
        <taxon>Ostracoda</taxon>
        <taxon>Podocopa</taxon>
        <taxon>Podocopida</taxon>
        <taxon>Darwinulocopina</taxon>
        <taxon>Darwinuloidea</taxon>
        <taxon>Darwinulidae</taxon>
        <taxon>Darwinula</taxon>
    </lineage>
</organism>
<name>A0A7R8XFY9_9CRUS</name>
<dbReference type="Proteomes" id="UP000677054">
    <property type="component" value="Unassembled WGS sequence"/>
</dbReference>
<keyword evidence="1" id="KW-0812">Transmembrane</keyword>
<feature type="transmembrane region" description="Helical" evidence="1">
    <location>
        <begin position="24"/>
        <end position="49"/>
    </location>
</feature>
<accession>A0A7R8XFY9</accession>
<dbReference type="AlphaFoldDB" id="A0A7R8XFY9"/>
<evidence type="ECO:0000313" key="3">
    <source>
        <dbReference type="Proteomes" id="UP000677054"/>
    </source>
</evidence>
<sequence length="77" mass="8016">MPLETIGVTIGCLCVEATGTVAPIILAVASGVAIPILAIAIAGTIYYVVTTPEQKASHWKSLKNFFSFVLGGKMHLA</sequence>
<evidence type="ECO:0000313" key="2">
    <source>
        <dbReference type="EMBL" id="CAD7249197.1"/>
    </source>
</evidence>
<keyword evidence="1" id="KW-0472">Membrane</keyword>
<evidence type="ECO:0000256" key="1">
    <source>
        <dbReference type="SAM" id="Phobius"/>
    </source>
</evidence>
<protein>
    <submittedName>
        <fullName evidence="2">Uncharacterized protein</fullName>
    </submittedName>
</protein>
<keyword evidence="1" id="KW-1133">Transmembrane helix</keyword>
<dbReference type="EMBL" id="LR901691">
    <property type="protein sequence ID" value="CAD7249197.1"/>
    <property type="molecule type" value="Genomic_DNA"/>
</dbReference>
<proteinExistence type="predicted"/>
<gene>
    <name evidence="2" type="ORF">DSTB1V02_LOCUS8996</name>
</gene>
<reference evidence="2" key="1">
    <citation type="submission" date="2020-11" db="EMBL/GenBank/DDBJ databases">
        <authorList>
            <person name="Tran Van P."/>
        </authorList>
    </citation>
    <scope>NUCLEOTIDE SEQUENCE</scope>
</reference>